<evidence type="ECO:0000313" key="1">
    <source>
        <dbReference type="EMBL" id="RDX95834.1"/>
    </source>
</evidence>
<dbReference type="Proteomes" id="UP000257109">
    <property type="component" value="Unassembled WGS sequence"/>
</dbReference>
<dbReference type="AlphaFoldDB" id="A0A371GZ64"/>
<reference evidence="1" key="1">
    <citation type="submission" date="2018-05" db="EMBL/GenBank/DDBJ databases">
        <title>Draft genome of Mucuna pruriens seed.</title>
        <authorList>
            <person name="Nnadi N.E."/>
            <person name="Vos R."/>
            <person name="Hasami M.H."/>
            <person name="Devisetty U.K."/>
            <person name="Aguiy J.C."/>
        </authorList>
    </citation>
    <scope>NUCLEOTIDE SEQUENCE [LARGE SCALE GENOMIC DNA]</scope>
    <source>
        <strain evidence="1">JCA_2017</strain>
    </source>
</reference>
<organism evidence="1 2">
    <name type="scientific">Mucuna pruriens</name>
    <name type="common">Velvet bean</name>
    <name type="synonym">Dolichos pruriens</name>
    <dbReference type="NCBI Taxonomy" id="157652"/>
    <lineage>
        <taxon>Eukaryota</taxon>
        <taxon>Viridiplantae</taxon>
        <taxon>Streptophyta</taxon>
        <taxon>Embryophyta</taxon>
        <taxon>Tracheophyta</taxon>
        <taxon>Spermatophyta</taxon>
        <taxon>Magnoliopsida</taxon>
        <taxon>eudicotyledons</taxon>
        <taxon>Gunneridae</taxon>
        <taxon>Pentapetalae</taxon>
        <taxon>rosids</taxon>
        <taxon>fabids</taxon>
        <taxon>Fabales</taxon>
        <taxon>Fabaceae</taxon>
        <taxon>Papilionoideae</taxon>
        <taxon>50 kb inversion clade</taxon>
        <taxon>NPAAA clade</taxon>
        <taxon>indigoferoid/millettioid clade</taxon>
        <taxon>Phaseoleae</taxon>
        <taxon>Mucuna</taxon>
    </lineage>
</organism>
<gene>
    <name evidence="1" type="ORF">CR513_21578</name>
</gene>
<name>A0A371GZ64_MUCPR</name>
<feature type="non-terminal residue" evidence="1">
    <location>
        <position position="1"/>
    </location>
</feature>
<dbReference type="PANTHER" id="PTHR33431">
    <property type="entry name" value="ENABLED-LIKE PROTEIN (DUF1635)"/>
    <property type="match status" value="1"/>
</dbReference>
<dbReference type="PANTHER" id="PTHR33431:SF12">
    <property type="entry name" value="HIGH MOBILITY GROUP BOX PROTEIN, PUTATIVE (DUF1635)-RELATED"/>
    <property type="match status" value="1"/>
</dbReference>
<protein>
    <submittedName>
        <fullName evidence="1">Uncharacterized protein</fullName>
    </submittedName>
</protein>
<evidence type="ECO:0000313" key="2">
    <source>
        <dbReference type="Proteomes" id="UP000257109"/>
    </source>
</evidence>
<proteinExistence type="predicted"/>
<dbReference type="InterPro" id="IPR012862">
    <property type="entry name" value="DUF1635"/>
</dbReference>
<accession>A0A371GZ64</accession>
<dbReference type="EMBL" id="QJKJ01004035">
    <property type="protein sequence ID" value="RDX95834.1"/>
    <property type="molecule type" value="Genomic_DNA"/>
</dbReference>
<keyword evidence="2" id="KW-1185">Reference proteome</keyword>
<dbReference type="Pfam" id="PF07795">
    <property type="entry name" value="DUF1635"/>
    <property type="match status" value="1"/>
</dbReference>
<sequence>MSSLCVALSDVDLPPIVKAGNYGEHELRQKLVNATLELETMKNVKVELFNLLKMAYQERDEARCQLYKLMNQFMPSSPTQLQNVFDTQSLVMFHSANKANSSITESDNSLSHGSTQVDSFFDTVSSPEFTNINAVDTTNKMSYLSQNSVQDFNFSAPPALMVPSVPDPATEVIDCLARERALPQKGKLLKAVIDAGPLLKTLFLAGPLPTWRNPPPFRNIKVPSLAIKKCDATTNIGPSTFGESGNSLLKQKLPPLLSSNAPSTCSASMLNFAGQTTGSGTMYGS</sequence>
<dbReference type="STRING" id="157652.A0A371GZ64"/>
<dbReference type="OrthoDB" id="778241at2759"/>
<comment type="caution">
    <text evidence="1">The sequence shown here is derived from an EMBL/GenBank/DDBJ whole genome shotgun (WGS) entry which is preliminary data.</text>
</comment>